<sequence length="609" mass="67332">MSATIFLDSRHTHYTNLDFLSGKVVLHLPTEAAIGGIQVKLEGVSRTRLSGPRHPHHVNSDKKRTELEVHKILYKVATVFPTPAVMQTGAPAPSYTFAAGSYEYPFNFKFPFNNSCNTVNSMRTNLVTSGLKVEMARDTNRHVKKTLPPSLSGYPGMAEIDYFIKATVIRPQFYKENIRTIVPLNFLPIEPPRTGNPNEETYARRHHQFTSPPTLTKKKSGIFGRTTTTTYQESKTERPRISVESRLPNPSILTCNEPIPLRLLVKKLNNVPEMVFLQMLQIELISCTRILAHDLTRQENGSWVIMSASNMGYPLGRPGDTAGTEWTIDPKMWAGLPLPSSVAPSFETCNIERSYELEIRVGLTHGTTGSIKPQMIVLPLRMPVKVYSGIAPPKALLEAMAAATPQTASSKPAPEPVQLEASEEERPPMPPRPTPQPVPASEGAVYDDAPPSYEDAMGENISPVDGPRREYHPPDPSSSRRIVESGTDSKSPVEMGRFHEDGSSAEGSWAPSSRARRSSSESFDMLPTTPPESHSGSPPTSPVTRSHSMMKGPRHENNQDGPPQYEPVSEIHLQPHAQVDRRPSRTSLRPMNLGVPARKPVPRSANMPH</sequence>
<dbReference type="GO" id="GO:0030674">
    <property type="term" value="F:protein-macromolecule adaptor activity"/>
    <property type="evidence" value="ECO:0007669"/>
    <property type="project" value="TreeGrafter"/>
</dbReference>
<dbReference type="PANTHER" id="PTHR11188:SF166">
    <property type="entry name" value="ARRESTIN (OR S-ANTIGEN), N-TERMINAL DOMAIN PROTEIN (AFU_ORTHOLOGUE AFUA_7G02050)"/>
    <property type="match status" value="1"/>
</dbReference>
<dbReference type="InterPro" id="IPR011021">
    <property type="entry name" value="Arrestin-like_N"/>
</dbReference>
<gene>
    <name evidence="3" type="ORF">PDE_05911</name>
</gene>
<accession>S8B8A5</accession>
<dbReference type="Pfam" id="PF00339">
    <property type="entry name" value="Arrestin_N"/>
    <property type="match status" value="1"/>
</dbReference>
<dbReference type="eggNOG" id="ENOG502QWIY">
    <property type="taxonomic scope" value="Eukaryota"/>
</dbReference>
<dbReference type="InterPro" id="IPR014752">
    <property type="entry name" value="Arrestin-like_C"/>
</dbReference>
<keyword evidence="4" id="KW-1185">Reference proteome</keyword>
<dbReference type="OrthoDB" id="3365616at2759"/>
<evidence type="ECO:0000256" key="1">
    <source>
        <dbReference type="SAM" id="MobiDB-lite"/>
    </source>
</evidence>
<proteinExistence type="predicted"/>
<dbReference type="AlphaFoldDB" id="S8B8A5"/>
<dbReference type="GO" id="GO:0005829">
    <property type="term" value="C:cytosol"/>
    <property type="evidence" value="ECO:0007669"/>
    <property type="project" value="TreeGrafter"/>
</dbReference>
<dbReference type="PhylomeDB" id="S8B8A5"/>
<feature type="compositionally biased region" description="Polar residues" evidence="1">
    <location>
        <begin position="531"/>
        <end position="547"/>
    </location>
</feature>
<dbReference type="HOGENOM" id="CLU_016622_2_0_1"/>
<reference evidence="3 4" key="1">
    <citation type="journal article" date="2013" name="PLoS ONE">
        <title>Genomic and secretomic analyses reveal unique features of the lignocellulolytic enzyme system of Penicillium decumbens.</title>
        <authorList>
            <person name="Liu G."/>
            <person name="Zhang L."/>
            <person name="Wei X."/>
            <person name="Zou G."/>
            <person name="Qin Y."/>
            <person name="Ma L."/>
            <person name="Li J."/>
            <person name="Zheng H."/>
            <person name="Wang S."/>
            <person name="Wang C."/>
            <person name="Xun L."/>
            <person name="Zhao G.-P."/>
            <person name="Zhou Z."/>
            <person name="Qu Y."/>
        </authorList>
    </citation>
    <scope>NUCLEOTIDE SEQUENCE [LARGE SCALE GENOMIC DNA]</scope>
    <source>
        <strain evidence="4">114-2 / CGMCC 5302</strain>
    </source>
</reference>
<dbReference type="CDD" id="cd22952">
    <property type="entry name" value="ART10-like"/>
    <property type="match status" value="1"/>
</dbReference>
<feature type="compositionally biased region" description="Pro residues" evidence="1">
    <location>
        <begin position="428"/>
        <end position="438"/>
    </location>
</feature>
<dbReference type="InterPro" id="IPR050357">
    <property type="entry name" value="Arrestin_domain-protein"/>
</dbReference>
<feature type="region of interest" description="Disordered" evidence="1">
    <location>
        <begin position="402"/>
        <end position="609"/>
    </location>
</feature>
<organism evidence="3 4">
    <name type="scientific">Penicillium oxalicum (strain 114-2 / CGMCC 5302)</name>
    <name type="common">Penicillium decumbens</name>
    <dbReference type="NCBI Taxonomy" id="933388"/>
    <lineage>
        <taxon>Eukaryota</taxon>
        <taxon>Fungi</taxon>
        <taxon>Dikarya</taxon>
        <taxon>Ascomycota</taxon>
        <taxon>Pezizomycotina</taxon>
        <taxon>Eurotiomycetes</taxon>
        <taxon>Eurotiomycetidae</taxon>
        <taxon>Eurotiales</taxon>
        <taxon>Aspergillaceae</taxon>
        <taxon>Penicillium</taxon>
    </lineage>
</organism>
<evidence type="ECO:0000313" key="3">
    <source>
        <dbReference type="EMBL" id="EPS30957.1"/>
    </source>
</evidence>
<dbReference type="EMBL" id="KB644412">
    <property type="protein sequence ID" value="EPS30957.1"/>
    <property type="molecule type" value="Genomic_DNA"/>
</dbReference>
<dbReference type="PANTHER" id="PTHR11188">
    <property type="entry name" value="ARRESTIN DOMAIN CONTAINING PROTEIN"/>
    <property type="match status" value="1"/>
</dbReference>
<dbReference type="Gene3D" id="2.60.40.640">
    <property type="match status" value="1"/>
</dbReference>
<dbReference type="GO" id="GO:0005886">
    <property type="term" value="C:plasma membrane"/>
    <property type="evidence" value="ECO:0007669"/>
    <property type="project" value="TreeGrafter"/>
</dbReference>
<dbReference type="Proteomes" id="UP000019376">
    <property type="component" value="Unassembled WGS sequence"/>
</dbReference>
<dbReference type="GO" id="GO:0070086">
    <property type="term" value="P:ubiquitin-dependent endocytosis"/>
    <property type="evidence" value="ECO:0007669"/>
    <property type="project" value="TreeGrafter"/>
</dbReference>
<feature type="domain" description="Arrestin-like N-terminal" evidence="2">
    <location>
        <begin position="4"/>
        <end position="116"/>
    </location>
</feature>
<dbReference type="GO" id="GO:0031625">
    <property type="term" value="F:ubiquitin protein ligase binding"/>
    <property type="evidence" value="ECO:0007669"/>
    <property type="project" value="TreeGrafter"/>
</dbReference>
<dbReference type="STRING" id="933388.S8B8A5"/>
<name>S8B8A5_PENO1</name>
<evidence type="ECO:0000313" key="4">
    <source>
        <dbReference type="Proteomes" id="UP000019376"/>
    </source>
</evidence>
<protein>
    <recommendedName>
        <fullName evidence="2">Arrestin-like N-terminal domain-containing protein</fullName>
    </recommendedName>
</protein>
<evidence type="ECO:0000259" key="2">
    <source>
        <dbReference type="Pfam" id="PF00339"/>
    </source>
</evidence>